<sequence>MALTTKEKAKIIKEIGLDEKDTGSSDVQIAMLSKEIDKLVLHLKKNAQDVHSKKGLITMVIKRKKLLAYLKKTSEKRYLAIIKQIGLKK</sequence>
<comment type="function">
    <text evidence="4 6">One of the primary rRNA binding proteins, it binds directly to 16S rRNA where it helps nucleate assembly of the platform of the 30S subunit by binding and bridging several RNA helices of the 16S rRNA.</text>
</comment>
<dbReference type="AlphaFoldDB" id="A0A1G2IUV9"/>
<dbReference type="CDD" id="cd00353">
    <property type="entry name" value="Ribosomal_S15p_S13e"/>
    <property type="match status" value="1"/>
</dbReference>
<dbReference type="SMART" id="SM01387">
    <property type="entry name" value="Ribosomal_S15"/>
    <property type="match status" value="1"/>
</dbReference>
<evidence type="ECO:0000256" key="3">
    <source>
        <dbReference type="ARBA" id="ARBA00064542"/>
    </source>
</evidence>
<dbReference type="HAMAP" id="MF_01343_B">
    <property type="entry name" value="Ribosomal_uS15_B"/>
    <property type="match status" value="1"/>
</dbReference>
<gene>
    <name evidence="4" type="primary">rpsO</name>
    <name evidence="7" type="ORF">A2358_02485</name>
</gene>
<keyword evidence="2 4" id="KW-0687">Ribonucleoprotein</keyword>
<dbReference type="InterPro" id="IPR005290">
    <property type="entry name" value="Ribosomal_uS15_bac-type"/>
</dbReference>
<dbReference type="PANTHER" id="PTHR23321">
    <property type="entry name" value="RIBOSOMAL PROTEIN S15, BACTERIAL AND ORGANELLAR"/>
    <property type="match status" value="1"/>
</dbReference>
<dbReference type="STRING" id="1802223.A2358_02485"/>
<dbReference type="SUPFAM" id="SSF47060">
    <property type="entry name" value="S15/NS1 RNA-binding domain"/>
    <property type="match status" value="1"/>
</dbReference>
<dbReference type="GO" id="GO:0003735">
    <property type="term" value="F:structural constituent of ribosome"/>
    <property type="evidence" value="ECO:0007669"/>
    <property type="project" value="InterPro"/>
</dbReference>
<dbReference type="NCBIfam" id="TIGR00952">
    <property type="entry name" value="S15_bact"/>
    <property type="match status" value="1"/>
</dbReference>
<comment type="function">
    <text evidence="4">Forms an intersubunit bridge (bridge B4) with the 23S rRNA of the 50S subunit in the ribosome.</text>
</comment>
<keyword evidence="4 6" id="KW-0699">rRNA-binding</keyword>
<dbReference type="GO" id="GO:0019843">
    <property type="term" value="F:rRNA binding"/>
    <property type="evidence" value="ECO:0007669"/>
    <property type="project" value="UniProtKB-UniRule"/>
</dbReference>
<dbReference type="GO" id="GO:0006412">
    <property type="term" value="P:translation"/>
    <property type="evidence" value="ECO:0007669"/>
    <property type="project" value="UniProtKB-UniRule"/>
</dbReference>
<accession>A0A1G2IUV9</accession>
<dbReference type="Proteomes" id="UP000178650">
    <property type="component" value="Unassembled WGS sequence"/>
</dbReference>
<dbReference type="EMBL" id="MHPJ01000026">
    <property type="protein sequence ID" value="OGZ78191.1"/>
    <property type="molecule type" value="Genomic_DNA"/>
</dbReference>
<dbReference type="FunFam" id="1.10.287.10:FF:000002">
    <property type="entry name" value="30S ribosomal protein S15"/>
    <property type="match status" value="1"/>
</dbReference>
<comment type="caution">
    <text evidence="7">The sequence shown here is derived from an EMBL/GenBank/DDBJ whole genome shotgun (WGS) entry which is preliminary data.</text>
</comment>
<evidence type="ECO:0000256" key="2">
    <source>
        <dbReference type="ARBA" id="ARBA00023274"/>
    </source>
</evidence>
<protein>
    <recommendedName>
        <fullName evidence="4">Small ribosomal subunit protein uS15</fullName>
    </recommendedName>
</protein>
<keyword evidence="1 4" id="KW-0689">Ribosomal protein</keyword>
<dbReference type="PROSITE" id="PS00362">
    <property type="entry name" value="RIBOSOMAL_S15"/>
    <property type="match status" value="1"/>
</dbReference>
<evidence type="ECO:0000313" key="8">
    <source>
        <dbReference type="Proteomes" id="UP000178650"/>
    </source>
</evidence>
<evidence type="ECO:0000256" key="5">
    <source>
        <dbReference type="RuleBase" id="RU003919"/>
    </source>
</evidence>
<dbReference type="InterPro" id="IPR000589">
    <property type="entry name" value="Ribosomal_uS15"/>
</dbReference>
<proteinExistence type="inferred from homology"/>
<dbReference type="Pfam" id="PF00312">
    <property type="entry name" value="Ribosomal_S15"/>
    <property type="match status" value="1"/>
</dbReference>
<dbReference type="GO" id="GO:0022627">
    <property type="term" value="C:cytosolic small ribosomal subunit"/>
    <property type="evidence" value="ECO:0007669"/>
    <property type="project" value="TreeGrafter"/>
</dbReference>
<dbReference type="InterPro" id="IPR009068">
    <property type="entry name" value="uS15_NS1_RNA-bd_sf"/>
</dbReference>
<dbReference type="PANTHER" id="PTHR23321:SF26">
    <property type="entry name" value="SMALL RIBOSOMAL SUBUNIT PROTEIN US15M"/>
    <property type="match status" value="1"/>
</dbReference>
<evidence type="ECO:0000256" key="6">
    <source>
        <dbReference type="RuleBase" id="RU004524"/>
    </source>
</evidence>
<dbReference type="Gene3D" id="6.10.250.3130">
    <property type="match status" value="1"/>
</dbReference>
<evidence type="ECO:0000256" key="1">
    <source>
        <dbReference type="ARBA" id="ARBA00022980"/>
    </source>
</evidence>
<name>A0A1G2IUV9_9BACT</name>
<dbReference type="Gene3D" id="1.10.287.10">
    <property type="entry name" value="S15/NS1, RNA-binding"/>
    <property type="match status" value="1"/>
</dbReference>
<comment type="subunit">
    <text evidence="3 4">Part of the 30S ribosomal subunit. Forms a bridge to the 50S subunit in the 70S ribosome, contacting the 23S rRNA.</text>
</comment>
<evidence type="ECO:0000313" key="7">
    <source>
        <dbReference type="EMBL" id="OGZ78191.1"/>
    </source>
</evidence>
<evidence type="ECO:0000256" key="4">
    <source>
        <dbReference type="HAMAP-Rule" id="MF_01343"/>
    </source>
</evidence>
<organism evidence="7 8">
    <name type="scientific">Candidatus Staskawiczbacteria bacterium RIFOXYB1_FULL_37_44</name>
    <dbReference type="NCBI Taxonomy" id="1802223"/>
    <lineage>
        <taxon>Bacteria</taxon>
        <taxon>Candidatus Staskawicziibacteriota</taxon>
    </lineage>
</organism>
<reference evidence="7 8" key="1">
    <citation type="journal article" date="2016" name="Nat. Commun.">
        <title>Thousands of microbial genomes shed light on interconnected biogeochemical processes in an aquifer system.</title>
        <authorList>
            <person name="Anantharaman K."/>
            <person name="Brown C.T."/>
            <person name="Hug L.A."/>
            <person name="Sharon I."/>
            <person name="Castelle C.J."/>
            <person name="Probst A.J."/>
            <person name="Thomas B.C."/>
            <person name="Singh A."/>
            <person name="Wilkins M.J."/>
            <person name="Karaoz U."/>
            <person name="Brodie E.L."/>
            <person name="Williams K.H."/>
            <person name="Hubbard S.S."/>
            <person name="Banfield J.F."/>
        </authorList>
    </citation>
    <scope>NUCLEOTIDE SEQUENCE [LARGE SCALE GENOMIC DNA]</scope>
</reference>
<keyword evidence="4 6" id="KW-0694">RNA-binding</keyword>
<comment type="similarity">
    <text evidence="4 5">Belongs to the universal ribosomal protein uS15 family.</text>
</comment>